<evidence type="ECO:0000256" key="11">
    <source>
        <dbReference type="SAM" id="MobiDB-lite"/>
    </source>
</evidence>
<dbReference type="GO" id="GO:0048830">
    <property type="term" value="P:adventitious root development"/>
    <property type="evidence" value="ECO:0007669"/>
    <property type="project" value="InterPro"/>
</dbReference>
<keyword evidence="2" id="KW-0217">Developmental protein</keyword>
<evidence type="ECO:0000259" key="12">
    <source>
        <dbReference type="PROSITE" id="PS50071"/>
    </source>
</evidence>
<dbReference type="GO" id="GO:0005634">
    <property type="term" value="C:nucleus"/>
    <property type="evidence" value="ECO:0007669"/>
    <property type="project" value="UniProtKB-SubCell"/>
</dbReference>
<feature type="compositionally biased region" description="Polar residues" evidence="11">
    <location>
        <begin position="134"/>
        <end position="143"/>
    </location>
</feature>
<dbReference type="Pfam" id="PF00046">
    <property type="entry name" value="Homeodomain"/>
    <property type="match status" value="1"/>
</dbReference>
<feature type="domain" description="Homeobox" evidence="12">
    <location>
        <begin position="44"/>
        <end position="109"/>
    </location>
</feature>
<feature type="DNA-binding region" description="Homeobox" evidence="9">
    <location>
        <begin position="46"/>
        <end position="110"/>
    </location>
</feature>
<dbReference type="AlphaFoldDB" id="A0A1D1XY95"/>
<dbReference type="Gene3D" id="1.10.10.60">
    <property type="entry name" value="Homeodomain-like"/>
    <property type="match status" value="1"/>
</dbReference>
<keyword evidence="3" id="KW-0805">Transcription regulation</keyword>
<name>A0A1D1XY95_9ARAE</name>
<keyword evidence="4 9" id="KW-0238">DNA-binding</keyword>
<proteinExistence type="inferred from homology"/>
<evidence type="ECO:0000256" key="8">
    <source>
        <dbReference type="ARBA" id="ARBA00024040"/>
    </source>
</evidence>
<dbReference type="EMBL" id="GDJX01020571">
    <property type="protein sequence ID" value="JAT47365.1"/>
    <property type="molecule type" value="Transcribed_RNA"/>
</dbReference>
<feature type="region of interest" description="Disordered" evidence="11">
    <location>
        <begin position="107"/>
        <end position="143"/>
    </location>
</feature>
<reference evidence="13" key="1">
    <citation type="submission" date="2015-07" db="EMBL/GenBank/DDBJ databases">
        <title>Transcriptome Assembly of Anthurium amnicola.</title>
        <authorList>
            <person name="Suzuki J."/>
        </authorList>
    </citation>
    <scope>NUCLEOTIDE SEQUENCE</scope>
</reference>
<comment type="subcellular location">
    <subcellularLocation>
        <location evidence="1 9 10">Nucleus</location>
    </subcellularLocation>
</comment>
<accession>A0A1D1XY95</accession>
<evidence type="ECO:0000256" key="5">
    <source>
        <dbReference type="ARBA" id="ARBA00023155"/>
    </source>
</evidence>
<dbReference type="InterPro" id="IPR001356">
    <property type="entry name" value="HD"/>
</dbReference>
<keyword evidence="7 9" id="KW-0539">Nucleus</keyword>
<evidence type="ECO:0000256" key="1">
    <source>
        <dbReference type="ARBA" id="ARBA00004123"/>
    </source>
</evidence>
<feature type="region of interest" description="Disordered" evidence="11">
    <location>
        <begin position="12"/>
        <end position="36"/>
    </location>
</feature>
<gene>
    <name evidence="13" type="primary">WOX11_1</name>
    <name evidence="13" type="ORF">g.39301</name>
</gene>
<keyword evidence="5 9" id="KW-0371">Homeobox</keyword>
<evidence type="ECO:0000256" key="4">
    <source>
        <dbReference type="ARBA" id="ARBA00023125"/>
    </source>
</evidence>
<dbReference type="InterPro" id="IPR044558">
    <property type="entry name" value="WOX11-like"/>
</dbReference>
<feature type="non-terminal residue" evidence="13">
    <location>
        <position position="1"/>
    </location>
</feature>
<dbReference type="PANTHER" id="PTHR46998:SF2">
    <property type="entry name" value="WUSCHEL-RELATED HOMEOBOX 11"/>
    <property type="match status" value="1"/>
</dbReference>
<dbReference type="PANTHER" id="PTHR46998">
    <property type="entry name" value="WUSCHEL-RELATED HOMEOBOX 11"/>
    <property type="match status" value="1"/>
</dbReference>
<organism evidence="13">
    <name type="scientific">Anthurium amnicola</name>
    <dbReference type="NCBI Taxonomy" id="1678845"/>
    <lineage>
        <taxon>Eukaryota</taxon>
        <taxon>Viridiplantae</taxon>
        <taxon>Streptophyta</taxon>
        <taxon>Embryophyta</taxon>
        <taxon>Tracheophyta</taxon>
        <taxon>Spermatophyta</taxon>
        <taxon>Magnoliopsida</taxon>
        <taxon>Liliopsida</taxon>
        <taxon>Araceae</taxon>
        <taxon>Pothoideae</taxon>
        <taxon>Potheae</taxon>
        <taxon>Anthurium</taxon>
    </lineage>
</organism>
<sequence>YICLPVSCFFSSSSTSPTMADQGPDASIPTHGSTADTNAAATAAEPVRTRWTPKPEQILILESIFNSGMVNPPKDETVRIRKLLEKFGSVGDANVFYWFQNRRSRSRRRQRQLQAGQQLVGVPATGRGSATPHEPTSPTTSATGFSLGGFVASPANVAPTATGCCSSSLVADDGAEDLLSIFPQMGFQETTLDQVPVYSPPPLLGAPTVRYHSGLITVFMNGIPLEVPRGPFEVRAVLGQDVMLMHSSGELVPMSDVGILFQGLLAGESYFMVPRPM</sequence>
<dbReference type="SUPFAM" id="SSF46689">
    <property type="entry name" value="Homeodomain-like"/>
    <property type="match status" value="1"/>
</dbReference>
<evidence type="ECO:0000313" key="13">
    <source>
        <dbReference type="EMBL" id="JAT47365.1"/>
    </source>
</evidence>
<evidence type="ECO:0000256" key="10">
    <source>
        <dbReference type="RuleBase" id="RU000682"/>
    </source>
</evidence>
<evidence type="ECO:0000256" key="2">
    <source>
        <dbReference type="ARBA" id="ARBA00022473"/>
    </source>
</evidence>
<dbReference type="PROSITE" id="PS50071">
    <property type="entry name" value="HOMEOBOX_2"/>
    <property type="match status" value="1"/>
</dbReference>
<protein>
    <submittedName>
        <fullName evidence="13">WUSCHEL-related homeobox 11</fullName>
    </submittedName>
</protein>
<dbReference type="GO" id="GO:0003700">
    <property type="term" value="F:DNA-binding transcription factor activity"/>
    <property type="evidence" value="ECO:0007669"/>
    <property type="project" value="InterPro"/>
</dbReference>
<dbReference type="InterPro" id="IPR009057">
    <property type="entry name" value="Homeodomain-like_sf"/>
</dbReference>
<dbReference type="GO" id="GO:1905393">
    <property type="term" value="P:plant organ formation"/>
    <property type="evidence" value="ECO:0007669"/>
    <property type="project" value="UniProtKB-ARBA"/>
</dbReference>
<evidence type="ECO:0000256" key="3">
    <source>
        <dbReference type="ARBA" id="ARBA00023015"/>
    </source>
</evidence>
<dbReference type="GO" id="GO:0003677">
    <property type="term" value="F:DNA binding"/>
    <property type="evidence" value="ECO:0007669"/>
    <property type="project" value="UniProtKB-UniRule"/>
</dbReference>
<comment type="similarity">
    <text evidence="8">Belongs to the WUS homeobox family.</text>
</comment>
<evidence type="ECO:0000256" key="7">
    <source>
        <dbReference type="ARBA" id="ARBA00023242"/>
    </source>
</evidence>
<keyword evidence="6" id="KW-0804">Transcription</keyword>
<dbReference type="FunFam" id="1.10.10.60:FF:000118">
    <property type="entry name" value="WUSCHEL-related homeobox 11"/>
    <property type="match status" value="1"/>
</dbReference>
<evidence type="ECO:0000256" key="9">
    <source>
        <dbReference type="PROSITE-ProRule" id="PRU00108"/>
    </source>
</evidence>
<dbReference type="SMART" id="SM00389">
    <property type="entry name" value="HOX"/>
    <property type="match status" value="1"/>
</dbReference>
<evidence type="ECO:0000256" key="6">
    <source>
        <dbReference type="ARBA" id="ARBA00023163"/>
    </source>
</evidence>